<dbReference type="Proteomes" id="UP000298327">
    <property type="component" value="Unassembled WGS sequence"/>
</dbReference>
<feature type="compositionally biased region" description="Pro residues" evidence="1">
    <location>
        <begin position="87"/>
        <end position="102"/>
    </location>
</feature>
<accession>A0A4Y9YYP6</accession>
<evidence type="ECO:0000256" key="1">
    <source>
        <dbReference type="SAM" id="MobiDB-lite"/>
    </source>
</evidence>
<name>A0A4Y9YYP6_9AGAM</name>
<comment type="caution">
    <text evidence="3">The sequence shown here is derived from an EMBL/GenBank/DDBJ whole genome shotgun (WGS) entry which is preliminary data.</text>
</comment>
<feature type="signal peptide" evidence="2">
    <location>
        <begin position="1"/>
        <end position="22"/>
    </location>
</feature>
<keyword evidence="4" id="KW-1185">Reference proteome</keyword>
<dbReference type="AlphaFoldDB" id="A0A4Y9YYP6"/>
<reference evidence="3 4" key="1">
    <citation type="submission" date="2019-02" db="EMBL/GenBank/DDBJ databases">
        <title>Genome sequencing of the rare red list fungi Dentipellis fragilis.</title>
        <authorList>
            <person name="Buettner E."/>
            <person name="Kellner H."/>
        </authorList>
    </citation>
    <scope>NUCLEOTIDE SEQUENCE [LARGE SCALE GENOMIC DNA]</scope>
    <source>
        <strain evidence="3 4">DSM 105465</strain>
    </source>
</reference>
<protein>
    <submittedName>
        <fullName evidence="3">Uncharacterized protein</fullName>
    </submittedName>
</protein>
<evidence type="ECO:0000313" key="4">
    <source>
        <dbReference type="Proteomes" id="UP000298327"/>
    </source>
</evidence>
<proteinExistence type="predicted"/>
<evidence type="ECO:0000256" key="2">
    <source>
        <dbReference type="SAM" id="SignalP"/>
    </source>
</evidence>
<organism evidence="3 4">
    <name type="scientific">Dentipellis fragilis</name>
    <dbReference type="NCBI Taxonomy" id="205917"/>
    <lineage>
        <taxon>Eukaryota</taxon>
        <taxon>Fungi</taxon>
        <taxon>Dikarya</taxon>
        <taxon>Basidiomycota</taxon>
        <taxon>Agaricomycotina</taxon>
        <taxon>Agaricomycetes</taxon>
        <taxon>Russulales</taxon>
        <taxon>Hericiaceae</taxon>
        <taxon>Dentipellis</taxon>
    </lineage>
</organism>
<dbReference type="OrthoDB" id="10610734at2759"/>
<evidence type="ECO:0000313" key="3">
    <source>
        <dbReference type="EMBL" id="TFY66249.1"/>
    </source>
</evidence>
<keyword evidence="2" id="KW-0732">Signal</keyword>
<sequence length="266" mass="25748">MLTRTLAAALTLLVTQSLPTSAGPIGHLSRGFSTSYIRDSDAGLIARFGRDGRPAGVSEKRAGQNLAVAAAAPVPQAAKPAVVPPAAGRPPAGPVPPRPSSSPPLSVSKALQPSASAAVVPVGGLSASHLPPSAVTAVATGTTFPTALPSGVSISVPSDFPGLGPESGTGLPLVTTLFSTPAVAFSTIAGSGADPGPSASVIAQAPVVGKSAAVPAGQVTGATVTAETTSAPGGQLAVPSASATVGVARRGNMRRISRESVLDGLD</sequence>
<dbReference type="EMBL" id="SEOQ01000264">
    <property type="protein sequence ID" value="TFY66249.1"/>
    <property type="molecule type" value="Genomic_DNA"/>
</dbReference>
<feature type="region of interest" description="Disordered" evidence="1">
    <location>
        <begin position="80"/>
        <end position="109"/>
    </location>
</feature>
<gene>
    <name evidence="3" type="ORF">EVG20_g4851</name>
</gene>
<feature type="chain" id="PRO_5021432015" evidence="2">
    <location>
        <begin position="23"/>
        <end position="266"/>
    </location>
</feature>